<dbReference type="PANTHER" id="PTHR42944">
    <property type="entry name" value="ADENINE DNA GLYCOSYLASE"/>
    <property type="match status" value="1"/>
</dbReference>
<dbReference type="GO" id="GO:0034039">
    <property type="term" value="F:8-oxo-7,8-dihydroguanine DNA N-glycosylase activity"/>
    <property type="evidence" value="ECO:0007669"/>
    <property type="project" value="TreeGrafter"/>
</dbReference>
<organism evidence="16 17">
    <name type="scientific">Thermofilum adornatum</name>
    <dbReference type="NCBI Taxonomy" id="1365176"/>
    <lineage>
        <taxon>Archaea</taxon>
        <taxon>Thermoproteota</taxon>
        <taxon>Thermoprotei</taxon>
        <taxon>Thermofilales</taxon>
        <taxon>Thermofilaceae</taxon>
        <taxon>Thermofilum</taxon>
    </lineage>
</organism>
<feature type="domain" description="HhH-GPD" evidence="15">
    <location>
        <begin position="50"/>
        <end position="200"/>
    </location>
</feature>
<dbReference type="InterPro" id="IPR044298">
    <property type="entry name" value="MIG/MutY"/>
</dbReference>
<evidence type="ECO:0000256" key="2">
    <source>
        <dbReference type="ARBA" id="ARBA00001966"/>
    </source>
</evidence>
<protein>
    <recommendedName>
        <fullName evidence="5">Adenine DNA glycosylase</fullName>
        <ecNumber evidence="14">3.2.2.29</ecNumber>
        <ecNumber evidence="4">3.2.2.31</ecNumber>
    </recommendedName>
</protein>
<dbReference type="InterPro" id="IPR023170">
    <property type="entry name" value="HhH_base_excis_C"/>
</dbReference>
<dbReference type="KEGG" id="thb:N186_03715"/>
<evidence type="ECO:0000256" key="13">
    <source>
        <dbReference type="ARBA" id="ARBA00052915"/>
    </source>
</evidence>
<dbReference type="Gene3D" id="1.10.1670.10">
    <property type="entry name" value="Helix-hairpin-Helix base-excision DNA repair enzymes (C-terminal)"/>
    <property type="match status" value="1"/>
</dbReference>
<name>S5Z717_9CREN</name>
<evidence type="ECO:0000256" key="3">
    <source>
        <dbReference type="ARBA" id="ARBA00008343"/>
    </source>
</evidence>
<dbReference type="InterPro" id="IPR000445">
    <property type="entry name" value="HhH_motif"/>
</dbReference>
<proteinExistence type="inferred from homology"/>
<sequence length="226" mass="26262">MYMNTSNWKLAQEKSKILRSEILKWVYKHMRDFPWRRTNDPYVVLVTEKLLQQTDYGHVKKVWYKFFEKFPTVNALAQAKEEEIAEILRPLGLWRQRAKQLNAIAGTLVAKFGGQIPCSYKELLSLPGVGDYIARATLVFACEIPTYLIDVNTKKIVQRFIFYPTQVTEKEVAKVLEIATPKSPRECKLFNWGMIDFSALVCTKKPKCDICPLRENCAYYSYTIIG</sequence>
<dbReference type="AlphaFoldDB" id="S5Z717"/>
<evidence type="ECO:0000256" key="6">
    <source>
        <dbReference type="ARBA" id="ARBA00022723"/>
    </source>
</evidence>
<evidence type="ECO:0000313" key="16">
    <source>
        <dbReference type="EMBL" id="AGT35105.1"/>
    </source>
</evidence>
<evidence type="ECO:0000259" key="15">
    <source>
        <dbReference type="SMART" id="SM00478"/>
    </source>
</evidence>
<comment type="similarity">
    <text evidence="3">Belongs to the Nth/MutY family.</text>
</comment>
<gene>
    <name evidence="16" type="ORF">N186_03715</name>
</gene>
<dbReference type="EMBL" id="CP006646">
    <property type="protein sequence ID" value="AGT35105.1"/>
    <property type="molecule type" value="Genomic_DNA"/>
</dbReference>
<keyword evidence="9" id="KW-0408">Iron</keyword>
<dbReference type="EC" id="3.2.2.31" evidence="4"/>
<dbReference type="EC" id="3.2.2.29" evidence="14"/>
<dbReference type="REBASE" id="213233">
    <property type="entry name" value="V.Tsp1910ORF3720P"/>
</dbReference>
<dbReference type="GO" id="GO:0006284">
    <property type="term" value="P:base-excision repair"/>
    <property type="evidence" value="ECO:0007669"/>
    <property type="project" value="InterPro"/>
</dbReference>
<dbReference type="GO" id="GO:0000701">
    <property type="term" value="F:purine-specific mismatch base pair DNA N-glycosylase activity"/>
    <property type="evidence" value="ECO:0007669"/>
    <property type="project" value="UniProtKB-EC"/>
</dbReference>
<accession>S5Z717</accession>
<dbReference type="PIRSF" id="PIRSF001435">
    <property type="entry name" value="Nth"/>
    <property type="match status" value="1"/>
</dbReference>
<evidence type="ECO:0000313" key="17">
    <source>
        <dbReference type="Proteomes" id="UP000015543"/>
    </source>
</evidence>
<evidence type="ECO:0000256" key="12">
    <source>
        <dbReference type="ARBA" id="ARBA00023295"/>
    </source>
</evidence>
<dbReference type="Pfam" id="PF00730">
    <property type="entry name" value="HhH-GPD"/>
    <property type="match status" value="1"/>
</dbReference>
<dbReference type="InterPro" id="IPR011257">
    <property type="entry name" value="DNA_glycosylase"/>
</dbReference>
<dbReference type="PANTHER" id="PTHR42944:SF1">
    <property type="entry name" value="ADENINE DNA GLYCOSYLASE"/>
    <property type="match status" value="1"/>
</dbReference>
<dbReference type="GO" id="GO:0035485">
    <property type="term" value="F:adenine/guanine mispair binding"/>
    <property type="evidence" value="ECO:0007669"/>
    <property type="project" value="TreeGrafter"/>
</dbReference>
<dbReference type="SMART" id="SM00478">
    <property type="entry name" value="ENDO3c"/>
    <property type="match status" value="1"/>
</dbReference>
<evidence type="ECO:0000256" key="4">
    <source>
        <dbReference type="ARBA" id="ARBA00012045"/>
    </source>
</evidence>
<keyword evidence="8" id="KW-0378">Hydrolase</keyword>
<dbReference type="GO" id="GO:0046872">
    <property type="term" value="F:metal ion binding"/>
    <property type="evidence" value="ECO:0007669"/>
    <property type="project" value="UniProtKB-KW"/>
</dbReference>
<comment type="cofactor">
    <cofactor evidence="2">
        <name>[4Fe-4S] cluster</name>
        <dbReference type="ChEBI" id="CHEBI:49883"/>
    </cofactor>
</comment>
<evidence type="ECO:0000256" key="1">
    <source>
        <dbReference type="ARBA" id="ARBA00000843"/>
    </source>
</evidence>
<keyword evidence="11" id="KW-0234">DNA repair</keyword>
<dbReference type="Gene3D" id="1.10.340.30">
    <property type="entry name" value="Hypothetical protein, domain 2"/>
    <property type="match status" value="1"/>
</dbReference>
<evidence type="ECO:0000256" key="5">
    <source>
        <dbReference type="ARBA" id="ARBA00022023"/>
    </source>
</evidence>
<dbReference type="Proteomes" id="UP000015543">
    <property type="component" value="Chromosome"/>
</dbReference>
<evidence type="ECO:0000256" key="11">
    <source>
        <dbReference type="ARBA" id="ARBA00023204"/>
    </source>
</evidence>
<keyword evidence="12" id="KW-0326">Glycosidase</keyword>
<keyword evidence="10" id="KW-0411">Iron-sulfur</keyword>
<reference evidence="16 17" key="1">
    <citation type="journal article" date="2013" name="Genome Announc.">
        <title>Complete Genomic Sequence of 'Thermofilum adornatus' Strain 1910bT, a Hyperthermophilic Anaerobic Organotrophic Crenarchaeon.</title>
        <authorList>
            <person name="Dominova I.N."/>
            <person name="Kublanov I.V."/>
            <person name="Podosokorskaya O.A."/>
            <person name="Derbikova K.S."/>
            <person name="Patrushev M.V."/>
            <person name="Toshchakov S.V."/>
        </authorList>
    </citation>
    <scope>NUCLEOTIDE SEQUENCE [LARGE SCALE GENOMIC DNA]</scope>
    <source>
        <strain evidence="17">1910b</strain>
    </source>
</reference>
<dbReference type="GO" id="GO:0141016">
    <property type="term" value="F:G/T mismatch-specific thymine-DNA glycosylase activity"/>
    <property type="evidence" value="ECO:0007669"/>
    <property type="project" value="UniProtKB-EC"/>
</dbReference>
<dbReference type="CDD" id="cd00056">
    <property type="entry name" value="ENDO3c"/>
    <property type="match status" value="1"/>
</dbReference>
<dbReference type="InterPro" id="IPR003651">
    <property type="entry name" value="Endonuclease3_FeS-loop_motif"/>
</dbReference>
<evidence type="ECO:0000256" key="10">
    <source>
        <dbReference type="ARBA" id="ARBA00023014"/>
    </source>
</evidence>
<dbReference type="Pfam" id="PF00633">
    <property type="entry name" value="HHH"/>
    <property type="match status" value="1"/>
</dbReference>
<evidence type="ECO:0000256" key="7">
    <source>
        <dbReference type="ARBA" id="ARBA00022763"/>
    </source>
</evidence>
<dbReference type="InterPro" id="IPR003265">
    <property type="entry name" value="HhH-GPD_domain"/>
</dbReference>
<dbReference type="eggNOG" id="arCOG00462">
    <property type="taxonomic scope" value="Archaea"/>
</dbReference>
<evidence type="ECO:0000256" key="9">
    <source>
        <dbReference type="ARBA" id="ARBA00023004"/>
    </source>
</evidence>
<dbReference type="GO" id="GO:0051539">
    <property type="term" value="F:4 iron, 4 sulfur cluster binding"/>
    <property type="evidence" value="ECO:0007669"/>
    <property type="project" value="InterPro"/>
</dbReference>
<dbReference type="GO" id="GO:0032357">
    <property type="term" value="F:oxidized purine DNA binding"/>
    <property type="evidence" value="ECO:0007669"/>
    <property type="project" value="TreeGrafter"/>
</dbReference>
<dbReference type="PATRIC" id="fig|1365176.7.peg.723"/>
<keyword evidence="17" id="KW-1185">Reference proteome</keyword>
<dbReference type="SUPFAM" id="SSF48150">
    <property type="entry name" value="DNA-glycosylase"/>
    <property type="match status" value="1"/>
</dbReference>
<comment type="catalytic activity">
    <reaction evidence="1">
        <text>Hydrolyzes free adenine bases from 7,8-dihydro-8-oxoguanine:adenine mismatched double-stranded DNA, leaving an apurinic site.</text>
        <dbReference type="EC" id="3.2.2.31"/>
    </reaction>
</comment>
<evidence type="ECO:0000256" key="14">
    <source>
        <dbReference type="ARBA" id="ARBA00066769"/>
    </source>
</evidence>
<keyword evidence="6" id="KW-0479">Metal-binding</keyword>
<dbReference type="HOGENOM" id="CLU_012862_2_1_2"/>
<dbReference type="SMART" id="SM00525">
    <property type="entry name" value="FES"/>
    <property type="match status" value="1"/>
</dbReference>
<keyword evidence="7" id="KW-0227">DNA damage</keyword>
<comment type="catalytic activity">
    <reaction evidence="13">
        <text>Hydrolyzes mismatched double-stranded DNA and polynucleotides, releasing free thymine.</text>
        <dbReference type="EC" id="3.2.2.29"/>
    </reaction>
</comment>
<evidence type="ECO:0000256" key="8">
    <source>
        <dbReference type="ARBA" id="ARBA00022801"/>
    </source>
</evidence>
<dbReference type="GO" id="GO:0006298">
    <property type="term" value="P:mismatch repair"/>
    <property type="evidence" value="ECO:0007669"/>
    <property type="project" value="TreeGrafter"/>
</dbReference>
<dbReference type="FunFam" id="1.10.340.30:FF:000001">
    <property type="entry name" value="Endonuclease III"/>
    <property type="match status" value="1"/>
</dbReference>